<evidence type="ECO:0000256" key="1">
    <source>
        <dbReference type="ARBA" id="ARBA00022553"/>
    </source>
</evidence>
<dbReference type="PROSITE" id="PS50110">
    <property type="entry name" value="RESPONSE_REGULATORY"/>
    <property type="match status" value="1"/>
</dbReference>
<dbReference type="InterPro" id="IPR011006">
    <property type="entry name" value="CheY-like_superfamily"/>
</dbReference>
<dbReference type="RefSeq" id="WP_348715378.1">
    <property type="nucleotide sequence ID" value="NZ_CAXJIO010000010.1"/>
</dbReference>
<accession>A0ABM9P796</accession>
<feature type="domain" description="Response regulatory" evidence="5">
    <location>
        <begin position="2"/>
        <end position="117"/>
    </location>
</feature>
<evidence type="ECO:0000313" key="7">
    <source>
        <dbReference type="Proteomes" id="UP001497527"/>
    </source>
</evidence>
<dbReference type="InterPro" id="IPR058245">
    <property type="entry name" value="NreC/VraR/RcsB-like_REC"/>
</dbReference>
<dbReference type="PROSITE" id="PS50043">
    <property type="entry name" value="HTH_LUXR_2"/>
    <property type="match status" value="1"/>
</dbReference>
<evidence type="ECO:0008006" key="8">
    <source>
        <dbReference type="Google" id="ProtNLM"/>
    </source>
</evidence>
<dbReference type="SUPFAM" id="SSF46894">
    <property type="entry name" value="C-terminal effector domain of the bipartite response regulators"/>
    <property type="match status" value="1"/>
</dbReference>
<dbReference type="Gene3D" id="3.40.50.2300">
    <property type="match status" value="1"/>
</dbReference>
<dbReference type="SUPFAM" id="SSF52172">
    <property type="entry name" value="CheY-like"/>
    <property type="match status" value="1"/>
</dbReference>
<dbReference type="CDD" id="cd06170">
    <property type="entry name" value="LuxR_C_like"/>
    <property type="match status" value="1"/>
</dbReference>
<evidence type="ECO:0000313" key="6">
    <source>
        <dbReference type="EMBL" id="CAL2101450.1"/>
    </source>
</evidence>
<proteinExistence type="predicted"/>
<sequence>MKVYLVDDHPIVIDGYKALLKAHGINVVGFSTTGQDLIDWLENNFCDILILDLQMPYFSGLDVLKYLNEKNSRVKVIIVTSYGDAAIIQKVINLGARGYILKDEASDCIVKAIRDVNNGKTYFSEYVRDAIIDLQLETSEEVLITDVLSKKETEVLKFLIEGFDTDAICEEMEIKPTTLRSYKERIRKNLGVNNNIQMALVAVKHKAQLFLKKKS</sequence>
<evidence type="ECO:0000256" key="2">
    <source>
        <dbReference type="ARBA" id="ARBA00023125"/>
    </source>
</evidence>
<evidence type="ECO:0000259" key="5">
    <source>
        <dbReference type="PROSITE" id="PS50110"/>
    </source>
</evidence>
<dbReference type="PANTHER" id="PTHR45566">
    <property type="entry name" value="HTH-TYPE TRANSCRIPTIONAL REGULATOR YHJB-RELATED"/>
    <property type="match status" value="1"/>
</dbReference>
<evidence type="ECO:0000259" key="4">
    <source>
        <dbReference type="PROSITE" id="PS50043"/>
    </source>
</evidence>
<name>A0ABM9P796_9FLAO</name>
<organism evidence="6 7">
    <name type="scientific">Tenacibaculum polynesiense</name>
    <dbReference type="NCBI Taxonomy" id="3137857"/>
    <lineage>
        <taxon>Bacteria</taxon>
        <taxon>Pseudomonadati</taxon>
        <taxon>Bacteroidota</taxon>
        <taxon>Flavobacteriia</taxon>
        <taxon>Flavobacteriales</taxon>
        <taxon>Flavobacteriaceae</taxon>
        <taxon>Tenacibaculum</taxon>
    </lineage>
</organism>
<keyword evidence="2" id="KW-0238">DNA-binding</keyword>
<dbReference type="Proteomes" id="UP001497527">
    <property type="component" value="Unassembled WGS sequence"/>
</dbReference>
<reference evidence="6 7" key="1">
    <citation type="submission" date="2024-05" db="EMBL/GenBank/DDBJ databases">
        <authorList>
            <person name="Duchaud E."/>
        </authorList>
    </citation>
    <scope>NUCLEOTIDE SEQUENCE [LARGE SCALE GENOMIC DNA]</scope>
    <source>
        <strain evidence="6">Ena-SAMPLE-TAB-13-05-2024-13:56:06:370-140308</strain>
    </source>
</reference>
<dbReference type="PANTHER" id="PTHR45566:SF2">
    <property type="entry name" value="NARL SUBFAMILY"/>
    <property type="match status" value="1"/>
</dbReference>
<dbReference type="InterPro" id="IPR016032">
    <property type="entry name" value="Sig_transdc_resp-reg_C-effctor"/>
</dbReference>
<gene>
    <name evidence="6" type="ORF">T190423A01A_10013</name>
</gene>
<dbReference type="SMART" id="SM00421">
    <property type="entry name" value="HTH_LUXR"/>
    <property type="match status" value="1"/>
</dbReference>
<dbReference type="PRINTS" id="PR00038">
    <property type="entry name" value="HTHLUXR"/>
</dbReference>
<dbReference type="InterPro" id="IPR001789">
    <property type="entry name" value="Sig_transdc_resp-reg_receiver"/>
</dbReference>
<feature type="domain" description="HTH luxR-type" evidence="4">
    <location>
        <begin position="141"/>
        <end position="206"/>
    </location>
</feature>
<dbReference type="SMART" id="SM00448">
    <property type="entry name" value="REC"/>
    <property type="match status" value="1"/>
</dbReference>
<keyword evidence="1 3" id="KW-0597">Phosphoprotein</keyword>
<feature type="modified residue" description="4-aspartylphosphate" evidence="3">
    <location>
        <position position="52"/>
    </location>
</feature>
<protein>
    <recommendedName>
        <fullName evidence="8">DNA-binding response regulator</fullName>
    </recommendedName>
</protein>
<dbReference type="InterPro" id="IPR051015">
    <property type="entry name" value="EvgA-like"/>
</dbReference>
<evidence type="ECO:0000256" key="3">
    <source>
        <dbReference type="PROSITE-ProRule" id="PRU00169"/>
    </source>
</evidence>
<keyword evidence="7" id="KW-1185">Reference proteome</keyword>
<dbReference type="Pfam" id="PF00196">
    <property type="entry name" value="GerE"/>
    <property type="match status" value="1"/>
</dbReference>
<comment type="caution">
    <text evidence="6">The sequence shown here is derived from an EMBL/GenBank/DDBJ whole genome shotgun (WGS) entry which is preliminary data.</text>
</comment>
<dbReference type="EMBL" id="CAXJIO010000010">
    <property type="protein sequence ID" value="CAL2101450.1"/>
    <property type="molecule type" value="Genomic_DNA"/>
</dbReference>
<dbReference type="Pfam" id="PF00072">
    <property type="entry name" value="Response_reg"/>
    <property type="match status" value="1"/>
</dbReference>
<dbReference type="CDD" id="cd17535">
    <property type="entry name" value="REC_NarL-like"/>
    <property type="match status" value="1"/>
</dbReference>
<dbReference type="InterPro" id="IPR000792">
    <property type="entry name" value="Tscrpt_reg_LuxR_C"/>
</dbReference>